<keyword evidence="13" id="KW-1185">Reference proteome</keyword>
<gene>
    <name evidence="12" type="ORF">LOC68_07975</name>
</gene>
<dbReference type="InterPro" id="IPR050428">
    <property type="entry name" value="TCS_sensor_his_kinase"/>
</dbReference>
<dbReference type="Gene3D" id="1.10.287.130">
    <property type="match status" value="1"/>
</dbReference>
<feature type="transmembrane region" description="Helical" evidence="10">
    <location>
        <begin position="86"/>
        <end position="107"/>
    </location>
</feature>
<dbReference type="InterPro" id="IPR003661">
    <property type="entry name" value="HisK_dim/P_dom"/>
</dbReference>
<evidence type="ECO:0000256" key="8">
    <source>
        <dbReference type="ARBA" id="ARBA00022989"/>
    </source>
</evidence>
<feature type="transmembrane region" description="Helical" evidence="10">
    <location>
        <begin position="136"/>
        <end position="152"/>
    </location>
</feature>
<dbReference type="InterPro" id="IPR005467">
    <property type="entry name" value="His_kinase_dom"/>
</dbReference>
<dbReference type="SMART" id="SM00387">
    <property type="entry name" value="HATPase_c"/>
    <property type="match status" value="1"/>
</dbReference>
<dbReference type="PANTHER" id="PTHR45436:SF1">
    <property type="entry name" value="SENSOR PROTEIN QSEC"/>
    <property type="match status" value="1"/>
</dbReference>
<dbReference type="GO" id="GO:0005886">
    <property type="term" value="C:plasma membrane"/>
    <property type="evidence" value="ECO:0007669"/>
    <property type="project" value="TreeGrafter"/>
</dbReference>
<accession>A0A9X1MKC3</accession>
<dbReference type="EC" id="2.7.13.3" evidence="3"/>
<keyword evidence="8 10" id="KW-1133">Transmembrane helix</keyword>
<name>A0A9X1MKC3_9BACT</name>
<proteinExistence type="predicted"/>
<dbReference type="Pfam" id="PF00512">
    <property type="entry name" value="HisKA"/>
    <property type="match status" value="1"/>
</dbReference>
<sequence>MSPNTVPPVTPVSTGDRMSINAAWLIKLRWVAVFGQLGTILVVGFLLHVSIRWGVLLTAIAITAGSNILLTLFYRRIRSSPESGRLSEKVLLGVMLLDLCSLTALLYFTGGMTNPFCIFYMVNLTLAAIVLPGRSVWGLAAITAVAIALLFYDHVDVPVLTQPERMQTLRELGLIPMAQTGMYVAFVTCIFVIVYFTTRLTDEVRRRDAVLRRAEMQRARSEKLEALGTLAAGAAHELSTPLATIAVVAKEVQRELAEMPVSDDLKSDISLIRTELDRCRHILDQMSTDAGQATGETLADVTSSQLVEEIRSLLDARLIDRLRIIDRSDDAVIRSPRLVLAQALRGLIKNAFDASPEGREVVVLLERTSKHLVMTIRDEGPGMPPEVLARIGEPFFTTKDPGAGTGLGIFLAKNVIERIDGTLRIESSSNDGTTVVVQLLRKPDPWDATSAGGVRGK</sequence>
<evidence type="ECO:0000256" key="4">
    <source>
        <dbReference type="ARBA" id="ARBA00022553"/>
    </source>
</evidence>
<feature type="domain" description="Histidine kinase" evidence="11">
    <location>
        <begin position="233"/>
        <end position="443"/>
    </location>
</feature>
<feature type="transmembrane region" description="Helical" evidence="10">
    <location>
        <begin position="28"/>
        <end position="47"/>
    </location>
</feature>
<dbReference type="SMART" id="SM00388">
    <property type="entry name" value="HisKA"/>
    <property type="match status" value="1"/>
</dbReference>
<comment type="subcellular location">
    <subcellularLocation>
        <location evidence="2">Membrane</location>
    </subcellularLocation>
</comment>
<dbReference type="PROSITE" id="PS50109">
    <property type="entry name" value="HIS_KIN"/>
    <property type="match status" value="1"/>
</dbReference>
<dbReference type="InterPro" id="IPR036097">
    <property type="entry name" value="HisK_dim/P_sf"/>
</dbReference>
<keyword evidence="5" id="KW-0808">Transferase</keyword>
<reference evidence="12" key="1">
    <citation type="submission" date="2021-11" db="EMBL/GenBank/DDBJ databases">
        <title>Genome sequence.</title>
        <authorList>
            <person name="Sun Q."/>
        </authorList>
    </citation>
    <scope>NUCLEOTIDE SEQUENCE</scope>
    <source>
        <strain evidence="12">JC732</strain>
    </source>
</reference>
<dbReference type="Proteomes" id="UP001139103">
    <property type="component" value="Unassembled WGS sequence"/>
</dbReference>
<dbReference type="RefSeq" id="WP_230217500.1">
    <property type="nucleotide sequence ID" value="NZ_JAJKFT010000004.1"/>
</dbReference>
<keyword evidence="9 10" id="KW-0472">Membrane</keyword>
<comment type="catalytic activity">
    <reaction evidence="1">
        <text>ATP + protein L-histidine = ADP + protein N-phospho-L-histidine.</text>
        <dbReference type="EC" id="2.7.13.3"/>
    </reaction>
</comment>
<evidence type="ECO:0000256" key="3">
    <source>
        <dbReference type="ARBA" id="ARBA00012438"/>
    </source>
</evidence>
<evidence type="ECO:0000313" key="12">
    <source>
        <dbReference type="EMBL" id="MCC9628329.1"/>
    </source>
</evidence>
<evidence type="ECO:0000313" key="13">
    <source>
        <dbReference type="Proteomes" id="UP001139103"/>
    </source>
</evidence>
<feature type="transmembrane region" description="Helical" evidence="10">
    <location>
        <begin position="172"/>
        <end position="197"/>
    </location>
</feature>
<comment type="caution">
    <text evidence="12">The sequence shown here is derived from an EMBL/GenBank/DDBJ whole genome shotgun (WGS) entry which is preliminary data.</text>
</comment>
<feature type="transmembrane region" description="Helical" evidence="10">
    <location>
        <begin position="113"/>
        <end position="131"/>
    </location>
</feature>
<dbReference type="InterPro" id="IPR036890">
    <property type="entry name" value="HATPase_C_sf"/>
</dbReference>
<keyword evidence="7" id="KW-0418">Kinase</keyword>
<evidence type="ECO:0000259" key="11">
    <source>
        <dbReference type="PROSITE" id="PS50109"/>
    </source>
</evidence>
<evidence type="ECO:0000256" key="10">
    <source>
        <dbReference type="SAM" id="Phobius"/>
    </source>
</evidence>
<evidence type="ECO:0000256" key="5">
    <source>
        <dbReference type="ARBA" id="ARBA00022679"/>
    </source>
</evidence>
<dbReference type="PANTHER" id="PTHR45436">
    <property type="entry name" value="SENSOR HISTIDINE KINASE YKOH"/>
    <property type="match status" value="1"/>
</dbReference>
<evidence type="ECO:0000256" key="6">
    <source>
        <dbReference type="ARBA" id="ARBA00022692"/>
    </source>
</evidence>
<dbReference type="Pfam" id="PF25323">
    <property type="entry name" value="6TM_PilS"/>
    <property type="match status" value="1"/>
</dbReference>
<dbReference type="Gene3D" id="3.30.565.10">
    <property type="entry name" value="Histidine kinase-like ATPase, C-terminal domain"/>
    <property type="match status" value="1"/>
</dbReference>
<dbReference type="CDD" id="cd00082">
    <property type="entry name" value="HisKA"/>
    <property type="match status" value="1"/>
</dbReference>
<keyword evidence="6 10" id="KW-0812">Transmembrane</keyword>
<dbReference type="EMBL" id="JAJKFT010000004">
    <property type="protein sequence ID" value="MCC9628329.1"/>
    <property type="molecule type" value="Genomic_DNA"/>
</dbReference>
<dbReference type="SUPFAM" id="SSF47384">
    <property type="entry name" value="Homodimeric domain of signal transducing histidine kinase"/>
    <property type="match status" value="1"/>
</dbReference>
<organism evidence="12 13">
    <name type="scientific">Blastopirellula sediminis</name>
    <dbReference type="NCBI Taxonomy" id="2894196"/>
    <lineage>
        <taxon>Bacteria</taxon>
        <taxon>Pseudomonadati</taxon>
        <taxon>Planctomycetota</taxon>
        <taxon>Planctomycetia</taxon>
        <taxon>Pirellulales</taxon>
        <taxon>Pirellulaceae</taxon>
        <taxon>Blastopirellula</taxon>
    </lineage>
</organism>
<keyword evidence="4" id="KW-0597">Phosphoprotein</keyword>
<dbReference type="SUPFAM" id="SSF55874">
    <property type="entry name" value="ATPase domain of HSP90 chaperone/DNA topoisomerase II/histidine kinase"/>
    <property type="match status" value="1"/>
</dbReference>
<dbReference type="AlphaFoldDB" id="A0A9X1MKC3"/>
<dbReference type="GO" id="GO:0000155">
    <property type="term" value="F:phosphorelay sensor kinase activity"/>
    <property type="evidence" value="ECO:0007669"/>
    <property type="project" value="InterPro"/>
</dbReference>
<evidence type="ECO:0000256" key="9">
    <source>
        <dbReference type="ARBA" id="ARBA00023136"/>
    </source>
</evidence>
<dbReference type="PRINTS" id="PR00344">
    <property type="entry name" value="BCTRLSENSOR"/>
</dbReference>
<dbReference type="Pfam" id="PF02518">
    <property type="entry name" value="HATPase_c"/>
    <property type="match status" value="1"/>
</dbReference>
<dbReference type="InterPro" id="IPR004358">
    <property type="entry name" value="Sig_transdc_His_kin-like_C"/>
</dbReference>
<evidence type="ECO:0000256" key="2">
    <source>
        <dbReference type="ARBA" id="ARBA00004370"/>
    </source>
</evidence>
<evidence type="ECO:0000256" key="1">
    <source>
        <dbReference type="ARBA" id="ARBA00000085"/>
    </source>
</evidence>
<evidence type="ECO:0000256" key="7">
    <source>
        <dbReference type="ARBA" id="ARBA00022777"/>
    </source>
</evidence>
<feature type="transmembrane region" description="Helical" evidence="10">
    <location>
        <begin position="53"/>
        <end position="74"/>
    </location>
</feature>
<protein>
    <recommendedName>
        <fullName evidence="3">histidine kinase</fullName>
        <ecNumber evidence="3">2.7.13.3</ecNumber>
    </recommendedName>
</protein>
<dbReference type="InterPro" id="IPR003594">
    <property type="entry name" value="HATPase_dom"/>
</dbReference>